<evidence type="ECO:0000256" key="3">
    <source>
        <dbReference type="SAM" id="SignalP"/>
    </source>
</evidence>
<dbReference type="Gene3D" id="3.40.33.10">
    <property type="entry name" value="CAP"/>
    <property type="match status" value="1"/>
</dbReference>
<dbReference type="SMART" id="SM00198">
    <property type="entry name" value="SCP"/>
    <property type="match status" value="1"/>
</dbReference>
<dbReference type="PRINTS" id="PR00837">
    <property type="entry name" value="V5TPXLIKE"/>
</dbReference>
<sequence length="567" mass="64006">MHEKCHVFAYVLLSMFPLIQFSSAIRSNFTSSERTELLKAHNYYRSRVDPPASNMRRILWDKRLAMLAQDRAERCIYSHGLGVSHDELGPVGENIYITNGTFPRPKFGVNRCVQKWNSEKEDFTYHSRECKEGKQCGHYTQLVWATSHLVGCGVKYCQTPLEAPQHVGNLRNVTIVFCLYHKQGNKKRQLFGGERINKPYVEGEFCSKCPASANKCYSKLCSVDKKKGPKRERVPEVESHVVEHTQSNSTDHMNTVQVYSSLNTAQVYTSTILPTVAEDAKKNQSFTTTTRTGSSTKPLVSEFTVKLDSVSTRVTQKEVEKEEIITAIMENKKEEHSTIFYPKTVKSTPEVVAEQDKTKKQGINDKGIEMDLTSTSTEIAKMTTTKGNMKEETTLMEKKNEVTIISTSKNDFETIECYSCSNLEAHACRKEDDRVSCHHRPKGVTKETKQRSHVCLISIQKKMVEQGCVPKHECHKMMKESENGDVQCCSKDLCNKIPGDHDSSDQNPKLSQRKSDEKGMTNGPDQNEKPTKAPIHMETTKGGDATAVTPHVTFMSLIILVVTLLLV</sequence>
<organism evidence="5 6">
    <name type="scientific">Clavelina lepadiformis</name>
    <name type="common">Light-bulb sea squirt</name>
    <name type="synonym">Ascidia lepadiformis</name>
    <dbReference type="NCBI Taxonomy" id="159417"/>
    <lineage>
        <taxon>Eukaryota</taxon>
        <taxon>Metazoa</taxon>
        <taxon>Chordata</taxon>
        <taxon>Tunicata</taxon>
        <taxon>Ascidiacea</taxon>
        <taxon>Aplousobranchia</taxon>
        <taxon>Clavelinidae</taxon>
        <taxon>Clavelina</taxon>
    </lineage>
</organism>
<dbReference type="CDD" id="cd00117">
    <property type="entry name" value="TFP"/>
    <property type="match status" value="1"/>
</dbReference>
<keyword evidence="6" id="KW-1185">Reference proteome</keyword>
<proteinExistence type="inferred from homology"/>
<dbReference type="Proteomes" id="UP001642483">
    <property type="component" value="Unassembled WGS sequence"/>
</dbReference>
<dbReference type="InterPro" id="IPR014044">
    <property type="entry name" value="CAP_dom"/>
</dbReference>
<evidence type="ECO:0000313" key="6">
    <source>
        <dbReference type="Proteomes" id="UP001642483"/>
    </source>
</evidence>
<dbReference type="InterPro" id="IPR001283">
    <property type="entry name" value="CRISP-related"/>
</dbReference>
<feature type="signal peptide" evidence="3">
    <location>
        <begin position="1"/>
        <end position="24"/>
    </location>
</feature>
<dbReference type="InterPro" id="IPR018244">
    <property type="entry name" value="Allrgn_V5/Tpx1_CS"/>
</dbReference>
<feature type="chain" id="PRO_5047122734" description="SCP domain-containing protein" evidence="3">
    <location>
        <begin position="25"/>
        <end position="567"/>
    </location>
</feature>
<comment type="caution">
    <text evidence="5">The sequence shown here is derived from an EMBL/GenBank/DDBJ whole genome shotgun (WGS) entry which is preliminary data.</text>
</comment>
<dbReference type="EMBL" id="CAWYQH010000035">
    <property type="protein sequence ID" value="CAK8676665.1"/>
    <property type="molecule type" value="Genomic_DNA"/>
</dbReference>
<dbReference type="Pfam" id="PF00188">
    <property type="entry name" value="CAP"/>
    <property type="match status" value="1"/>
</dbReference>
<dbReference type="PROSITE" id="PS01009">
    <property type="entry name" value="CRISP_1"/>
    <property type="match status" value="1"/>
</dbReference>
<reference evidence="5 6" key="1">
    <citation type="submission" date="2024-02" db="EMBL/GenBank/DDBJ databases">
        <authorList>
            <person name="Daric V."/>
            <person name="Darras S."/>
        </authorList>
    </citation>
    <scope>NUCLEOTIDE SEQUENCE [LARGE SCALE GENOMIC DNA]</scope>
</reference>
<evidence type="ECO:0000256" key="1">
    <source>
        <dbReference type="ARBA" id="ARBA00009923"/>
    </source>
</evidence>
<comment type="similarity">
    <text evidence="1">Belongs to the CRISP family.</text>
</comment>
<evidence type="ECO:0000256" key="2">
    <source>
        <dbReference type="SAM" id="MobiDB-lite"/>
    </source>
</evidence>
<gene>
    <name evidence="5" type="ORF">CVLEPA_LOCUS6116</name>
</gene>
<evidence type="ECO:0000313" key="5">
    <source>
        <dbReference type="EMBL" id="CAK8676665.1"/>
    </source>
</evidence>
<dbReference type="SUPFAM" id="SSF55797">
    <property type="entry name" value="PR-1-like"/>
    <property type="match status" value="1"/>
</dbReference>
<feature type="domain" description="SCP" evidence="4">
    <location>
        <begin position="32"/>
        <end position="188"/>
    </location>
</feature>
<protein>
    <recommendedName>
        <fullName evidence="4">SCP domain-containing protein</fullName>
    </recommendedName>
</protein>
<dbReference type="InterPro" id="IPR035940">
    <property type="entry name" value="CAP_sf"/>
</dbReference>
<dbReference type="PANTHER" id="PTHR10334">
    <property type="entry name" value="CYSTEINE-RICH SECRETORY PROTEIN-RELATED"/>
    <property type="match status" value="1"/>
</dbReference>
<feature type="region of interest" description="Disordered" evidence="2">
    <location>
        <begin position="499"/>
        <end position="545"/>
    </location>
</feature>
<evidence type="ECO:0000259" key="4">
    <source>
        <dbReference type="SMART" id="SM00198"/>
    </source>
</evidence>
<name>A0ABP0FDY8_CLALP</name>
<keyword evidence="3" id="KW-0732">Signal</keyword>
<dbReference type="InterPro" id="IPR002413">
    <property type="entry name" value="V5_allergen-like"/>
</dbReference>
<accession>A0ABP0FDY8</accession>
<dbReference type="PRINTS" id="PR00838">
    <property type="entry name" value="V5ALLERGEN"/>
</dbReference>